<comment type="similarity">
    <text evidence="2 7 8">Belongs to the chorismate synthase family.</text>
</comment>
<dbReference type="HAMAP" id="MF_00300">
    <property type="entry name" value="Chorismate_synth"/>
    <property type="match status" value="1"/>
</dbReference>
<accession>A0ABR5HN49</accession>
<comment type="function">
    <text evidence="7">Catalyzes the anti-1,4-elimination of the C-3 phosphate and the C-6 proR hydrogen from 5-enolpyruvylshikimate-3-phosphate (EPSP) to yield chorismate, which is the branch point compound that serves as the starting substrate for the three terminal pathways of aromatic amino acid biosynthesis. This reaction introduces a second double bond into the aromatic ring system.</text>
</comment>
<dbReference type="SUPFAM" id="SSF69593">
    <property type="entry name" value="Glycerol-3-phosphate (1)-acyltransferase"/>
    <property type="match status" value="1"/>
</dbReference>
<feature type="binding site" evidence="7">
    <location>
        <begin position="369"/>
        <end position="370"/>
    </location>
    <ligand>
        <name>FMN</name>
        <dbReference type="ChEBI" id="CHEBI:58210"/>
    </ligand>
</feature>
<keyword evidence="11" id="KW-1185">Reference proteome</keyword>
<evidence type="ECO:0000259" key="9">
    <source>
        <dbReference type="Pfam" id="PF01553"/>
    </source>
</evidence>
<evidence type="ECO:0000256" key="5">
    <source>
        <dbReference type="ARBA" id="ARBA00023141"/>
    </source>
</evidence>
<feature type="binding site" evidence="7">
    <location>
        <position position="450"/>
    </location>
    <ligand>
        <name>FMN</name>
        <dbReference type="ChEBI" id="CHEBI:58210"/>
    </ligand>
</feature>
<evidence type="ECO:0000256" key="6">
    <source>
        <dbReference type="ARBA" id="ARBA00023239"/>
    </source>
</evidence>
<dbReference type="CDD" id="cd07989">
    <property type="entry name" value="LPLAT_AGPAT-like"/>
    <property type="match status" value="1"/>
</dbReference>
<evidence type="ECO:0000256" key="2">
    <source>
        <dbReference type="ARBA" id="ARBA00008014"/>
    </source>
</evidence>
<gene>
    <name evidence="7" type="primary">aroC</name>
    <name evidence="10" type="ORF">BPMI_00268</name>
</gene>
<dbReference type="NCBIfam" id="TIGR00033">
    <property type="entry name" value="aroC"/>
    <property type="match status" value="1"/>
</dbReference>
<dbReference type="Pfam" id="PF01264">
    <property type="entry name" value="Chorismate_synt"/>
    <property type="match status" value="1"/>
</dbReference>
<evidence type="ECO:0000313" key="10">
    <source>
        <dbReference type="EMBL" id="KMQ80806.1"/>
    </source>
</evidence>
<comment type="subunit">
    <text evidence="7">Homotetramer.</text>
</comment>
<organism evidence="10 11">
    <name type="scientific">Candidatus Burkholderia pumila</name>
    <dbReference type="NCBI Taxonomy" id="1090375"/>
    <lineage>
        <taxon>Bacteria</taxon>
        <taxon>Pseudomonadati</taxon>
        <taxon>Pseudomonadota</taxon>
        <taxon>Betaproteobacteria</taxon>
        <taxon>Burkholderiales</taxon>
        <taxon>Burkholderiaceae</taxon>
        <taxon>Burkholderia</taxon>
    </lineage>
</organism>
<evidence type="ECO:0000256" key="1">
    <source>
        <dbReference type="ARBA" id="ARBA00005044"/>
    </source>
</evidence>
<keyword evidence="7" id="KW-0521">NADP</keyword>
<feature type="binding site" evidence="7">
    <location>
        <position position="179"/>
    </location>
    <ligand>
        <name>NADP(+)</name>
        <dbReference type="ChEBI" id="CHEBI:58349"/>
    </ligand>
</feature>
<dbReference type="Pfam" id="PF01553">
    <property type="entry name" value="Acyltransferase"/>
    <property type="match status" value="1"/>
</dbReference>
<feature type="domain" description="Phospholipid/glycerol acyltransferase" evidence="9">
    <location>
        <begin position="7"/>
        <end position="59"/>
    </location>
</feature>
<comment type="caution">
    <text evidence="10">The sequence shown here is derived from an EMBL/GenBank/DDBJ whole genome shotgun (WGS) entry which is preliminary data.</text>
</comment>
<dbReference type="GO" id="GO:0004107">
    <property type="term" value="F:chorismate synthase activity"/>
    <property type="evidence" value="ECO:0007669"/>
    <property type="project" value="UniProtKB-EC"/>
</dbReference>
<dbReference type="CDD" id="cd07304">
    <property type="entry name" value="Chorismate_synthase"/>
    <property type="match status" value="1"/>
</dbReference>
<dbReference type="PANTHER" id="PTHR21085:SF0">
    <property type="entry name" value="CHORISMATE SYNTHASE"/>
    <property type="match status" value="1"/>
</dbReference>
<dbReference type="InterPro" id="IPR000453">
    <property type="entry name" value="Chorismate_synth"/>
</dbReference>
<sequence length="499" mass="53974">MLRCLERAYKECAKALAEGDLVCIFPEGKLKRDGEMNPFRHGITEILKRHPAPVVPMALRGLWGSVLSRHEDAQWPRPIHRGAMTRLTLAVGEPIVPEDATPQHLQEVVSAAIDGAWHNSNFPDTFFRSTLMSGNTLGTLFTVTNFGESHGPAIGCVIDGCPPGMALTEADIQIELDRRRPGTSRHVTQRQEADQVEILSGMFEGVTTGTPIALLIRNTDQRSKDYGNIAQTFRPGHADYTYWQKYGVRDYRGGGRSSARMTAPTVAAGAVAKTWLRENFGLETRGCISALGEIEIPFVDWKYVPDNPFFSPNEEIVPRLEEYMDGFRKDGDSVGARIEVVATGVPVGLGEPLYDRLDADIAHAMMGLNAVKAVEIGAGFASVAQRGSQHGDEMTPEGFATNNAGGILGGISSGQEITVSIAIKPTSSIRTSRQSIHKDGAPATVEIFGRHDPCLGIRATPIAEALLALVLMDHALRHRAQCGDVVVGTPKIAARAPGK</sequence>
<feature type="binding site" evidence="7">
    <location>
        <position position="185"/>
    </location>
    <ligand>
        <name>NADP(+)</name>
        <dbReference type="ChEBI" id="CHEBI:58349"/>
    </ligand>
</feature>
<dbReference type="PANTHER" id="PTHR21085">
    <property type="entry name" value="CHORISMATE SYNTHASE"/>
    <property type="match status" value="1"/>
</dbReference>
<proteinExistence type="inferred from homology"/>
<feature type="binding site" evidence="7">
    <location>
        <position position="409"/>
    </location>
    <ligand>
        <name>FMN</name>
        <dbReference type="ChEBI" id="CHEBI:58210"/>
    </ligand>
</feature>
<keyword evidence="6 7" id="KW-0456">Lyase</keyword>
<dbReference type="PROSITE" id="PS00788">
    <property type="entry name" value="CHORISMATE_SYNTHASE_2"/>
    <property type="match status" value="1"/>
</dbReference>
<dbReference type="PROSITE" id="PS00789">
    <property type="entry name" value="CHORISMATE_SYNTHASE_3"/>
    <property type="match status" value="1"/>
</dbReference>
<comment type="cofactor">
    <cofactor evidence="7 8">
        <name>FMNH2</name>
        <dbReference type="ChEBI" id="CHEBI:57618"/>
    </cofactor>
    <text evidence="7 8">Reduced FMN (FMNH(2)).</text>
</comment>
<evidence type="ECO:0000256" key="3">
    <source>
        <dbReference type="ARBA" id="ARBA00013036"/>
    </source>
</evidence>
<dbReference type="InterPro" id="IPR002123">
    <property type="entry name" value="Plipid/glycerol_acylTrfase"/>
</dbReference>
<comment type="pathway">
    <text evidence="1 7 8">Metabolic intermediate biosynthesis; chorismate biosynthesis; chorismate from D-erythrose 4-phosphate and phosphoenolpyruvate: step 7/7.</text>
</comment>
<reference evidence="10 11" key="1">
    <citation type="submission" date="2015-06" db="EMBL/GenBank/DDBJ databases">
        <title>Comparative genomics of Burkholderia leaf nodule symbionts.</title>
        <authorList>
            <person name="Carlier A."/>
            <person name="Eberl L."/>
            <person name="Pinto-Carbo M."/>
        </authorList>
    </citation>
    <scope>NUCLEOTIDE SEQUENCE [LARGE SCALE GENOMIC DNA]</scope>
    <source>
        <strain evidence="10 11">UZHbot3</strain>
    </source>
</reference>
<feature type="binding site" evidence="7">
    <location>
        <begin position="424"/>
        <end position="428"/>
    </location>
    <ligand>
        <name>FMN</name>
        <dbReference type="ChEBI" id="CHEBI:58210"/>
    </ligand>
</feature>
<dbReference type="EMBL" id="LELG01000039">
    <property type="protein sequence ID" value="KMQ80806.1"/>
    <property type="molecule type" value="Genomic_DNA"/>
</dbReference>
<keyword evidence="7" id="KW-0274">FAD</keyword>
<name>A0ABR5HN49_9BURK</name>
<dbReference type="EC" id="4.2.3.5" evidence="3 7"/>
<evidence type="ECO:0000313" key="11">
    <source>
        <dbReference type="Proteomes" id="UP000242951"/>
    </source>
</evidence>
<keyword evidence="7" id="KW-0288">FMN</keyword>
<dbReference type="Proteomes" id="UP000242951">
    <property type="component" value="Unassembled WGS sequence"/>
</dbReference>
<feature type="binding site" evidence="7">
    <location>
        <begin position="256"/>
        <end position="258"/>
    </location>
    <ligand>
        <name>FMN</name>
        <dbReference type="ChEBI" id="CHEBI:58210"/>
    </ligand>
</feature>
<keyword evidence="7" id="KW-0285">Flavoprotein</keyword>
<evidence type="ECO:0000256" key="8">
    <source>
        <dbReference type="RuleBase" id="RU000605"/>
    </source>
</evidence>
<dbReference type="InterPro" id="IPR035904">
    <property type="entry name" value="Chorismate_synth_AroC_sf"/>
</dbReference>
<keyword evidence="5 7" id="KW-0057">Aromatic amino acid biosynthesis</keyword>
<evidence type="ECO:0000256" key="4">
    <source>
        <dbReference type="ARBA" id="ARBA00022605"/>
    </source>
</evidence>
<dbReference type="SUPFAM" id="SSF103263">
    <property type="entry name" value="Chorismate synthase, AroC"/>
    <property type="match status" value="1"/>
</dbReference>
<dbReference type="InterPro" id="IPR020541">
    <property type="entry name" value="Chorismate_synthase_CS"/>
</dbReference>
<keyword evidence="4 7" id="KW-0028">Amino-acid biosynthesis</keyword>
<evidence type="ECO:0000256" key="7">
    <source>
        <dbReference type="HAMAP-Rule" id="MF_00300"/>
    </source>
</evidence>
<dbReference type="Gene3D" id="3.60.150.10">
    <property type="entry name" value="Chorismate synthase AroC"/>
    <property type="match status" value="1"/>
</dbReference>
<dbReference type="PROSITE" id="PS00787">
    <property type="entry name" value="CHORISMATE_SYNTHASE_1"/>
    <property type="match status" value="1"/>
</dbReference>
<protein>
    <recommendedName>
        <fullName evidence="3 7">Chorismate synthase</fullName>
        <shortName evidence="7">CS</shortName>
        <ecNumber evidence="3 7">4.2.3.5</ecNumber>
    </recommendedName>
    <alternativeName>
        <fullName evidence="7">5-enolpyruvylshikimate-3-phosphate phospholyase</fullName>
    </alternativeName>
</protein>
<dbReference type="NCBIfam" id="NF003793">
    <property type="entry name" value="PRK05382.1"/>
    <property type="match status" value="1"/>
</dbReference>
<comment type="catalytic activity">
    <reaction evidence="7 8">
        <text>5-O-(1-carboxyvinyl)-3-phosphoshikimate = chorismate + phosphate</text>
        <dbReference type="Rhea" id="RHEA:21020"/>
        <dbReference type="ChEBI" id="CHEBI:29748"/>
        <dbReference type="ChEBI" id="CHEBI:43474"/>
        <dbReference type="ChEBI" id="CHEBI:57701"/>
        <dbReference type="EC" id="4.2.3.5"/>
    </reaction>
</comment>